<keyword evidence="1" id="KW-1133">Transmembrane helix</keyword>
<dbReference type="InParanoid" id="B0DBV1"/>
<feature type="transmembrane region" description="Helical" evidence="1">
    <location>
        <begin position="266"/>
        <end position="285"/>
    </location>
</feature>
<feature type="transmembrane region" description="Helical" evidence="1">
    <location>
        <begin position="195"/>
        <end position="221"/>
    </location>
</feature>
<evidence type="ECO:0000313" key="3">
    <source>
        <dbReference type="Proteomes" id="UP000001194"/>
    </source>
</evidence>
<dbReference type="AlphaFoldDB" id="B0DBV1"/>
<sequence>MALPFALIRREEFSDAAIFEAHFVFGREPENPRKGIECNQSPRKDSESLERRWPGCGADSGITHVKESLLWDSEALVMSDFGRASGGRSFHRILCDIFSPPCPVDLDLLPPSLRVTSILRTREFTGGRMLTKETKGAWFLCPLRPSPGVPLPRWCSPAPRQSQPANIPEPSSSFMAQDIPNLSQIFSQTFVDNCLLLAGITTLISYAWSCPWSLGLVLFYLNRYLAFVDQFILLYTPPNYTAPFLTGAALAATIAVGLLSSQSTSLLNAIYASYLIFPRLVIISLRTCGMWGRRRLKLSPSKQRR</sequence>
<dbReference type="KEGG" id="lbc:LACBIDRAFT_327482"/>
<dbReference type="RefSeq" id="XP_001881416.1">
    <property type="nucleotide sequence ID" value="XM_001881381.1"/>
</dbReference>
<accession>B0DBV1</accession>
<dbReference type="Proteomes" id="UP000001194">
    <property type="component" value="Unassembled WGS sequence"/>
</dbReference>
<dbReference type="GeneID" id="6077175"/>
<gene>
    <name evidence="2" type="ORF">LACBIDRAFT_327482</name>
</gene>
<feature type="transmembrane region" description="Helical" evidence="1">
    <location>
        <begin position="242"/>
        <end position="260"/>
    </location>
</feature>
<dbReference type="HOGENOM" id="CLU_912370_0_0_1"/>
<dbReference type="OrthoDB" id="3341843at2759"/>
<name>B0DBV1_LACBS</name>
<organism evidence="3">
    <name type="scientific">Laccaria bicolor (strain S238N-H82 / ATCC MYA-4686)</name>
    <name type="common">Bicoloured deceiver</name>
    <name type="synonym">Laccaria laccata var. bicolor</name>
    <dbReference type="NCBI Taxonomy" id="486041"/>
    <lineage>
        <taxon>Eukaryota</taxon>
        <taxon>Fungi</taxon>
        <taxon>Dikarya</taxon>
        <taxon>Basidiomycota</taxon>
        <taxon>Agaricomycotina</taxon>
        <taxon>Agaricomycetes</taxon>
        <taxon>Agaricomycetidae</taxon>
        <taxon>Agaricales</taxon>
        <taxon>Agaricineae</taxon>
        <taxon>Hydnangiaceae</taxon>
        <taxon>Laccaria</taxon>
    </lineage>
</organism>
<evidence type="ECO:0000313" key="2">
    <source>
        <dbReference type="EMBL" id="EDR07627.1"/>
    </source>
</evidence>
<reference evidence="2 3" key="1">
    <citation type="journal article" date="2008" name="Nature">
        <title>The genome of Laccaria bicolor provides insights into mycorrhizal symbiosis.</title>
        <authorList>
            <person name="Martin F."/>
            <person name="Aerts A."/>
            <person name="Ahren D."/>
            <person name="Brun A."/>
            <person name="Danchin E.G.J."/>
            <person name="Duchaussoy F."/>
            <person name="Gibon J."/>
            <person name="Kohler A."/>
            <person name="Lindquist E."/>
            <person name="Pereda V."/>
            <person name="Salamov A."/>
            <person name="Shapiro H.J."/>
            <person name="Wuyts J."/>
            <person name="Blaudez D."/>
            <person name="Buee M."/>
            <person name="Brokstein P."/>
            <person name="Canbaeck B."/>
            <person name="Cohen D."/>
            <person name="Courty P.E."/>
            <person name="Coutinho P.M."/>
            <person name="Delaruelle C."/>
            <person name="Detter J.C."/>
            <person name="Deveau A."/>
            <person name="DiFazio S."/>
            <person name="Duplessis S."/>
            <person name="Fraissinet-Tachet L."/>
            <person name="Lucic E."/>
            <person name="Frey-Klett P."/>
            <person name="Fourrey C."/>
            <person name="Feussner I."/>
            <person name="Gay G."/>
            <person name="Grimwood J."/>
            <person name="Hoegger P.J."/>
            <person name="Jain P."/>
            <person name="Kilaru S."/>
            <person name="Labbe J."/>
            <person name="Lin Y.C."/>
            <person name="Legue V."/>
            <person name="Le Tacon F."/>
            <person name="Marmeisse R."/>
            <person name="Melayah D."/>
            <person name="Montanini B."/>
            <person name="Muratet M."/>
            <person name="Nehls U."/>
            <person name="Niculita-Hirzel H."/>
            <person name="Oudot-Le Secq M.P."/>
            <person name="Peter M."/>
            <person name="Quesneville H."/>
            <person name="Rajashekar B."/>
            <person name="Reich M."/>
            <person name="Rouhier N."/>
            <person name="Schmutz J."/>
            <person name="Yin T."/>
            <person name="Chalot M."/>
            <person name="Henrissat B."/>
            <person name="Kuees U."/>
            <person name="Lucas S."/>
            <person name="Van de Peer Y."/>
            <person name="Podila G.K."/>
            <person name="Polle A."/>
            <person name="Pukkila P.J."/>
            <person name="Richardson P.M."/>
            <person name="Rouze P."/>
            <person name="Sanders I.R."/>
            <person name="Stajich J.E."/>
            <person name="Tunlid A."/>
            <person name="Tuskan G."/>
            <person name="Grigoriev I.V."/>
        </authorList>
    </citation>
    <scope>NUCLEOTIDE SEQUENCE [LARGE SCALE GENOMIC DNA]</scope>
    <source>
        <strain evidence="3">S238N-H82 / ATCC MYA-4686</strain>
    </source>
</reference>
<keyword evidence="3" id="KW-1185">Reference proteome</keyword>
<keyword evidence="1" id="KW-0812">Transmembrane</keyword>
<protein>
    <submittedName>
        <fullName evidence="2">Predicted protein</fullName>
    </submittedName>
</protein>
<dbReference type="EMBL" id="DS547103">
    <property type="protein sequence ID" value="EDR07627.1"/>
    <property type="molecule type" value="Genomic_DNA"/>
</dbReference>
<evidence type="ECO:0000256" key="1">
    <source>
        <dbReference type="SAM" id="Phobius"/>
    </source>
</evidence>
<keyword evidence="1" id="KW-0472">Membrane</keyword>
<proteinExistence type="predicted"/>